<dbReference type="PROSITE" id="PS50021">
    <property type="entry name" value="CH"/>
    <property type="match status" value="1"/>
</dbReference>
<evidence type="ECO:0000256" key="9">
    <source>
        <dbReference type="ARBA" id="ARBA00023054"/>
    </source>
</evidence>
<keyword evidence="4" id="KW-0597">Phosphoprotein</keyword>
<dbReference type="InterPro" id="IPR051185">
    <property type="entry name" value="ASPM"/>
</dbReference>
<dbReference type="InterPro" id="IPR001715">
    <property type="entry name" value="CH_dom"/>
</dbReference>
<proteinExistence type="predicted"/>
<dbReference type="GO" id="GO:0000922">
    <property type="term" value="C:spindle pole"/>
    <property type="evidence" value="ECO:0007669"/>
    <property type="project" value="TreeGrafter"/>
</dbReference>
<dbReference type="GO" id="GO:0005634">
    <property type="term" value="C:nucleus"/>
    <property type="evidence" value="ECO:0007669"/>
    <property type="project" value="UniProtKB-SubCell"/>
</dbReference>
<evidence type="ECO:0000256" key="8">
    <source>
        <dbReference type="ARBA" id="ARBA00022860"/>
    </source>
</evidence>
<dbReference type="InterPro" id="IPR031549">
    <property type="entry name" value="ASH"/>
</dbReference>
<dbReference type="CDD" id="cd23767">
    <property type="entry name" value="IQCD"/>
    <property type="match status" value="1"/>
</dbReference>
<gene>
    <name evidence="14" type="ORF">CHIRRI_LOCUS11573</name>
</gene>
<evidence type="ECO:0000256" key="10">
    <source>
        <dbReference type="ARBA" id="ARBA00023242"/>
    </source>
</evidence>
<evidence type="ECO:0000256" key="6">
    <source>
        <dbReference type="ARBA" id="ARBA00022737"/>
    </source>
</evidence>
<dbReference type="PANTHER" id="PTHR22706:SF1">
    <property type="entry name" value="ASSEMBLY FACTOR FOR SPINDLE MICROTUBULES"/>
    <property type="match status" value="1"/>
</dbReference>
<evidence type="ECO:0000256" key="1">
    <source>
        <dbReference type="ARBA" id="ARBA00004123"/>
    </source>
</evidence>
<evidence type="ECO:0000256" key="7">
    <source>
        <dbReference type="ARBA" id="ARBA00022776"/>
    </source>
</evidence>
<evidence type="ECO:0000313" key="14">
    <source>
        <dbReference type="EMBL" id="CAH1729462.1"/>
    </source>
</evidence>
<protein>
    <recommendedName>
        <fullName evidence="13">Calponin-homology (CH) domain-containing protein</fullName>
    </recommendedName>
</protein>
<evidence type="ECO:0000256" key="5">
    <source>
        <dbReference type="ARBA" id="ARBA00022618"/>
    </source>
</evidence>
<dbReference type="PROSITE" id="PS50096">
    <property type="entry name" value="IQ"/>
    <property type="match status" value="12"/>
</dbReference>
<dbReference type="EMBL" id="OU895879">
    <property type="protein sequence ID" value="CAH1729462.1"/>
    <property type="molecule type" value="Genomic_DNA"/>
</dbReference>
<evidence type="ECO:0000256" key="12">
    <source>
        <dbReference type="SAM" id="MobiDB-lite"/>
    </source>
</evidence>
<keyword evidence="8" id="KW-0112">Calmodulin-binding</keyword>
<keyword evidence="11" id="KW-0131">Cell cycle</keyword>
<keyword evidence="9" id="KW-0175">Coiled coil</keyword>
<dbReference type="Gene3D" id="1.20.5.190">
    <property type="match status" value="8"/>
</dbReference>
<evidence type="ECO:0000256" key="4">
    <source>
        <dbReference type="ARBA" id="ARBA00022553"/>
    </source>
</evidence>
<keyword evidence="5" id="KW-0132">Cell division</keyword>
<accession>A0A9P0JAX0</accession>
<dbReference type="GO" id="GO:0051295">
    <property type="term" value="P:establishment of meiotic spindle localization"/>
    <property type="evidence" value="ECO:0007669"/>
    <property type="project" value="TreeGrafter"/>
</dbReference>
<evidence type="ECO:0000256" key="2">
    <source>
        <dbReference type="ARBA" id="ARBA00004496"/>
    </source>
</evidence>
<feature type="domain" description="Calponin-homology (CH)" evidence="13">
    <location>
        <begin position="908"/>
        <end position="1040"/>
    </location>
</feature>
<keyword evidence="7" id="KW-0498">Mitosis</keyword>
<dbReference type="GO" id="GO:0005737">
    <property type="term" value="C:cytoplasm"/>
    <property type="evidence" value="ECO:0007669"/>
    <property type="project" value="UniProtKB-SubCell"/>
</dbReference>
<dbReference type="InterPro" id="IPR036872">
    <property type="entry name" value="CH_dom_sf"/>
</dbReference>
<dbReference type="GO" id="GO:0051301">
    <property type="term" value="P:cell division"/>
    <property type="evidence" value="ECO:0007669"/>
    <property type="project" value="UniProtKB-KW"/>
</dbReference>
<organism evidence="14 15">
    <name type="scientific">Chironomus riparius</name>
    <dbReference type="NCBI Taxonomy" id="315576"/>
    <lineage>
        <taxon>Eukaryota</taxon>
        <taxon>Metazoa</taxon>
        <taxon>Ecdysozoa</taxon>
        <taxon>Arthropoda</taxon>
        <taxon>Hexapoda</taxon>
        <taxon>Insecta</taxon>
        <taxon>Pterygota</taxon>
        <taxon>Neoptera</taxon>
        <taxon>Endopterygota</taxon>
        <taxon>Diptera</taxon>
        <taxon>Nematocera</taxon>
        <taxon>Chironomoidea</taxon>
        <taxon>Chironomidae</taxon>
        <taxon>Chironominae</taxon>
        <taxon>Chironomus</taxon>
    </lineage>
</organism>
<name>A0A9P0JAX0_9DIPT</name>
<evidence type="ECO:0000256" key="11">
    <source>
        <dbReference type="ARBA" id="ARBA00023306"/>
    </source>
</evidence>
<dbReference type="SMART" id="SM00015">
    <property type="entry name" value="IQ"/>
    <property type="match status" value="22"/>
</dbReference>
<keyword evidence="10" id="KW-0539">Nucleus</keyword>
<keyword evidence="6" id="KW-0677">Repeat</keyword>
<dbReference type="GO" id="GO:0007051">
    <property type="term" value="P:spindle organization"/>
    <property type="evidence" value="ECO:0007669"/>
    <property type="project" value="TreeGrafter"/>
</dbReference>
<dbReference type="SUPFAM" id="SSF47576">
    <property type="entry name" value="Calponin-homology domain, CH-domain"/>
    <property type="match status" value="1"/>
</dbReference>
<dbReference type="Gene3D" id="1.10.418.10">
    <property type="entry name" value="Calponin-like domain"/>
    <property type="match status" value="1"/>
</dbReference>
<feature type="region of interest" description="Disordered" evidence="12">
    <location>
        <begin position="495"/>
        <end position="521"/>
    </location>
</feature>
<dbReference type="Pfam" id="PF00612">
    <property type="entry name" value="IQ"/>
    <property type="match status" value="11"/>
</dbReference>
<dbReference type="Pfam" id="PF15780">
    <property type="entry name" value="ASH"/>
    <property type="match status" value="1"/>
</dbReference>
<dbReference type="GO" id="GO:0000278">
    <property type="term" value="P:mitotic cell cycle"/>
    <property type="evidence" value="ECO:0007669"/>
    <property type="project" value="TreeGrafter"/>
</dbReference>
<keyword evidence="15" id="KW-1185">Reference proteome</keyword>
<sequence length="2187" mass="259417">MSAFECNVTPTRIRNARKRNEDREPTIVDLRPFTAKSIVTFEDVPVTKTARRIITIINPFPEVLKITIVKRPKPEHNIAFEWLEHQITAEGKIDLEVVWNPLKAVSCREVIEISDNFGNKKSIAVILKSCEIQKTMKRKTGPVDYNKKLKLKAPSPPKIYLNRHLSTVSHSHTVRHEFMENYIVEEQQKDYLTVPMSPKRKTNSILNSVKSPLRNATNIQHYEEETYNSPSLNTGKENGKHATPTNASSLFDSIKFTPLTETKPKCESKLEYLSSLPTPIAVKRDDIFVPKDVDTRNQAISPDMLRNIATSQKVIDDTPKRHLPVKQNSLPTKLVLDDEIDEHLTYIKGPSVEEIDEIEIILTPTLSTPDNEDFQTPECNEFFPEGLKLQATFKINKSRSFNDNFGSETFECQHPDRILSESMNEQVEMPTQSEIEKLKANQGSMPNLNDINVRHIEHNRYFNQERNQNLSMESVISNTDFKELETCAQSSRLNLNEIGKPPKSSSPVLQKQQKKAESPLKFDQKKKFISPAKYQREKMQSSPTIQRIKEEQELESTNTQIKKKVMTFSPPRTKLSDINPRETFFISSNSNGRDIRATTWKQQQNQQMFAVPKLPASREFSHKSIGSTISQSLTSLSSSVTSLSSTCSMPVSSGKLYNENFINAYKQKDPFCATTTEDPFLTSSMYLDELTLDRIEKSFKKWLNALVTIPPDLETDRNEKVDVAKLFNDVQNKELTLAPTKELVCSQYYTARLDQLRSMAVRFFHSEEISIPLNKLAVIINEKKLLEVHSARNIHLDMVLQRSLLELILCFNPLWLRIGLEVVFNVQLNLHSNQDILGMSRFIITHMFKSPYLQQKYSKYSQQQELLDKLKKHTAKHFLFLIFFLDHAKEHRLIKQNPCLFIKSAPYKETAEILKKFASLVLANYGDIVRMLKRLDFTLSHKQTVIDEYDFAFKNLAIDLRDGVRLTKVMEVILLRDDLVKRVRVPAISRLQKVHNVELALKALESAEYKILGNITAKDIADGHREKTLSLLWQIIYKFRAPRFNAAAKTIQKFWRSKWLKIVIERRIRMKEEEKLNNAAIVIQKYFRGWRARQSAKEYRVRIINSCIIIQKHCRGYLARKQYKLTQKSIKFVQKRYRLIKYTKSVRRVFIETKVSTVKIQIWWRRQILIKKIQASAIVIEQIQKEVRDKGYQAALKIQKYWKGYEQMKKERINFLKLKEMTLKMQNLYRGKLQMRKDMQMLTNQRNSVIRIQQIWRATLEMRKQQTKYKKDVEKVIFIQRKVRAIQAMRKERENYTNTRNSIIAIQKYWKGYRQMKEQRTNFLELRIAAIIFQNTYRAQVAMRIQRQKYLKQKKSAIVIQRFWRSRQVTKQERTNFVELKENVIKVQNRFRANLMMRECRKEFLYIRQEIIKIQKYWRCTIETRKQRIEYQKVVSTIVFVQKFYRSKLLTKSIQKEFLETRNSAITIQKYFRGYMKMKEDQKNFLDIKTAASALQKHYRARLEMKIQRTMFLKQKESAIKIQKYWRSYLEMRKQRFEFMTLRECVTKIQLKFRGYLMMRKIQQDYLHKRTAIINIQQYWRATLDMRKQRQLYRNDINSIIFVQHRFRANRAMKKDRTQFLIEKKSAIKIQTFYRSYINMKEQKSKFLVLKSAAISIQKHYRARLAMKAQRRKFLKQKESAIKIQRFWRGRLLMKQHKSHYIREISLIKMMQVRYRSKLRMREIRKEFLQKRTAIINVQRHWRGLLEMRKQRDEYKNAVSRIIWMQRKFRANQAMQQAVLEFKKQKCAIIKIQKWFRSCQEMIKVRNEFLTLKKTVLVIENRIIANKLKKIEQQKFSKLKNETIYVQRRFRSKIETRKIHQQFIKSREMIVKIQTHARGYLARKRFQEMKTPERIEERRRQKSARTIQAAYRGYKERSKKSNKCFVAIVQRLMKVSKNVDPTQTLAAKLKVSIDFLKYRYDSSLAITALAKLEYMARTVPWILNDDAEFISAFCMGIMGQAIRSEVDKQIIELCSCIILNLGRYHATKEDAFQESGLITIAQMLLRWCDKDCGIFNTLCTLIWVFAHCKKKKRIIRNFMMMKDGEYIMSQIKQNVLRKENMRKNSRRPIGFQSISLIKYKKDYQLQLRHQPTVYSSGFITAEMLKQCRQLPSLEPDYGVVRMHPYIFYSSVFAFDCVLAALDITNVK</sequence>
<dbReference type="SMART" id="SM00033">
    <property type="entry name" value="CH"/>
    <property type="match status" value="1"/>
</dbReference>
<dbReference type="Proteomes" id="UP001153620">
    <property type="component" value="Chromosome 3"/>
</dbReference>
<evidence type="ECO:0000256" key="3">
    <source>
        <dbReference type="ARBA" id="ARBA00022490"/>
    </source>
</evidence>
<dbReference type="Pfam" id="PF00307">
    <property type="entry name" value="CH"/>
    <property type="match status" value="1"/>
</dbReference>
<evidence type="ECO:0000259" key="13">
    <source>
        <dbReference type="PROSITE" id="PS50021"/>
    </source>
</evidence>
<keyword evidence="3" id="KW-0963">Cytoplasm</keyword>
<evidence type="ECO:0000313" key="15">
    <source>
        <dbReference type="Proteomes" id="UP001153620"/>
    </source>
</evidence>
<reference evidence="14" key="2">
    <citation type="submission" date="2022-10" db="EMBL/GenBank/DDBJ databases">
        <authorList>
            <consortium name="ENA_rothamsted_submissions"/>
            <consortium name="culmorum"/>
            <person name="King R."/>
        </authorList>
    </citation>
    <scope>NUCLEOTIDE SEQUENCE</scope>
</reference>
<reference evidence="14" key="1">
    <citation type="submission" date="2022-01" db="EMBL/GenBank/DDBJ databases">
        <authorList>
            <person name="King R."/>
        </authorList>
    </citation>
    <scope>NUCLEOTIDE SEQUENCE</scope>
</reference>
<dbReference type="GO" id="GO:0005516">
    <property type="term" value="F:calmodulin binding"/>
    <property type="evidence" value="ECO:0007669"/>
    <property type="project" value="UniProtKB-KW"/>
</dbReference>
<dbReference type="FunFam" id="1.10.418.10:FF:000051">
    <property type="entry name" value="Abnormal spindle-like microcephaly-associated protein homolog"/>
    <property type="match status" value="1"/>
</dbReference>
<comment type="subcellular location">
    <subcellularLocation>
        <location evidence="2">Cytoplasm</location>
    </subcellularLocation>
    <subcellularLocation>
        <location evidence="1">Nucleus</location>
    </subcellularLocation>
</comment>
<dbReference type="PANTHER" id="PTHR22706">
    <property type="entry name" value="ASSEMBLY FACTOR FOR SPINDLE MICROTUBULES"/>
    <property type="match status" value="1"/>
</dbReference>
<dbReference type="InterPro" id="IPR000048">
    <property type="entry name" value="IQ_motif_EF-hand-BS"/>
</dbReference>
<dbReference type="CDD" id="cd21223">
    <property type="entry name" value="CH_ASPM_rpt1"/>
    <property type="match status" value="1"/>
</dbReference>